<dbReference type="InterPro" id="IPR050546">
    <property type="entry name" value="Glycosyl_Hydrlase_16"/>
</dbReference>
<organism evidence="7 8">
    <name type="scientific">Caldithrix abyssi DSM 13497</name>
    <dbReference type="NCBI Taxonomy" id="880073"/>
    <lineage>
        <taxon>Bacteria</taxon>
        <taxon>Pseudomonadati</taxon>
        <taxon>Calditrichota</taxon>
        <taxon>Calditrichia</taxon>
        <taxon>Calditrichales</taxon>
        <taxon>Calditrichaceae</taxon>
        <taxon>Caldithrix</taxon>
    </lineage>
</organism>
<dbReference type="Gene3D" id="2.60.120.430">
    <property type="entry name" value="Galactose-binding lectin"/>
    <property type="match status" value="1"/>
</dbReference>
<evidence type="ECO:0000256" key="1">
    <source>
        <dbReference type="ARBA" id="ARBA00006865"/>
    </source>
</evidence>
<dbReference type="InterPro" id="IPR000757">
    <property type="entry name" value="Beta-glucanase-like"/>
</dbReference>
<dbReference type="Pfam" id="PF00722">
    <property type="entry name" value="Glyco_hydro_16"/>
    <property type="match status" value="1"/>
</dbReference>
<dbReference type="Proteomes" id="UP000183868">
    <property type="component" value="Chromosome"/>
</dbReference>
<dbReference type="Pfam" id="PF11721">
    <property type="entry name" value="Malectin"/>
    <property type="match status" value="1"/>
</dbReference>
<dbReference type="PROSITE" id="PS51762">
    <property type="entry name" value="GH16_2"/>
    <property type="match status" value="1"/>
</dbReference>
<keyword evidence="2" id="KW-0732">Signal</keyword>
<keyword evidence="4" id="KW-0326">Glycosidase</keyword>
<evidence type="ECO:0000313" key="7">
    <source>
        <dbReference type="EMBL" id="APF18865.1"/>
    </source>
</evidence>
<keyword evidence="3" id="KW-0378">Hydrolase</keyword>
<dbReference type="PANTHER" id="PTHR10963">
    <property type="entry name" value="GLYCOSYL HYDROLASE-RELATED"/>
    <property type="match status" value="1"/>
</dbReference>
<dbReference type="PRINTS" id="PR00737">
    <property type="entry name" value="GLHYDRLASE16"/>
</dbReference>
<comment type="similarity">
    <text evidence="1">Belongs to the glycosyl hydrolase 16 family.</text>
</comment>
<protein>
    <submittedName>
        <fullName evidence="7">Por secretion system C-terminal sorting domain-containing protein</fullName>
    </submittedName>
</protein>
<dbReference type="GO" id="GO:0005975">
    <property type="term" value="P:carbohydrate metabolic process"/>
    <property type="evidence" value="ECO:0007669"/>
    <property type="project" value="InterPro"/>
</dbReference>
<dbReference type="Gene3D" id="2.60.120.200">
    <property type="match status" value="1"/>
</dbReference>
<accession>A0A1J1C9B6</accession>
<evidence type="ECO:0000256" key="4">
    <source>
        <dbReference type="ARBA" id="ARBA00023295"/>
    </source>
</evidence>
<evidence type="ECO:0000259" key="6">
    <source>
        <dbReference type="PROSITE" id="PS51762"/>
    </source>
</evidence>
<feature type="domain" description="GH16" evidence="6">
    <location>
        <begin position="1"/>
        <end position="193"/>
    </location>
</feature>
<dbReference type="SUPFAM" id="SSF49785">
    <property type="entry name" value="Galactose-binding domain-like"/>
    <property type="match status" value="1"/>
</dbReference>
<dbReference type="GO" id="GO:0004553">
    <property type="term" value="F:hydrolase activity, hydrolyzing O-glycosyl compounds"/>
    <property type="evidence" value="ECO:0007669"/>
    <property type="project" value="InterPro"/>
</dbReference>
<dbReference type="Pfam" id="PF18962">
    <property type="entry name" value="Por_Secre_tail"/>
    <property type="match status" value="1"/>
</dbReference>
<dbReference type="KEGG" id="caby:Cabys_2116"/>
<dbReference type="InterPro" id="IPR008264">
    <property type="entry name" value="Beta_glucanase"/>
</dbReference>
<sequence length="609" mass="69669">MNNDKIKKVEPFMKRLILVILAPLILWAQKPYRGAEYRTLETFTYGRFEVRMKSAPVSGMLSSFFTYHEINSIDEWNEIDIEILGRYNDQIQFNTITAGVTNHVYYQDVPFNPHQDFHLYAIEWTPNYVAWYVDSVEVFRQTGDHISTLFRAQKLMMNIWPPASESWAGTLNENQLPAYAYYDLVRVYRYTPGENQDFTLLWQDDFNAFNTSRWQKATHSWDGNNSQFIEENAVLKDGYLILCLTMPTSTGYQGGAIHDEDVTAPYIARAWFLDDRIVLNFSESIKRQAAETASNYIIPGLTVKNARLLNDERTVVLEVSERDPQVIYHVIATNISDRSAAANRIKVESIAIKNGVTLPLVINLGSEQGSATYQADYVFNVDRPYGHEGGSKVIHPLSANFRGAQNDTLYRSELRGLNFYRVRLPDGSYRLTFFFAESEFNAAGQRRFDVFAEDQKIIEGLDIYERVGSFAAYVVTIDNVEVKDQQLDLYFKPLAGKATCSALKIEKSASDLHEKTNEPRIPRQSALRVFPNPANPRLQLEFELPRSGETELSFYDVSGKRVLVLKRGTLNGGIYRSSLDVSGWGSGLYVCVLKQEQRMVARQKFIVLK</sequence>
<name>A0A1J1C9B6_CALAY</name>
<evidence type="ECO:0000313" key="8">
    <source>
        <dbReference type="Proteomes" id="UP000183868"/>
    </source>
</evidence>
<dbReference type="InterPro" id="IPR008979">
    <property type="entry name" value="Galactose-bd-like_sf"/>
</dbReference>
<proteinExistence type="inferred from homology"/>
<reference evidence="7 8" key="1">
    <citation type="submission" date="2016-11" db="EMBL/GenBank/DDBJ databases">
        <title>Genomic analysis of Caldithrix abyssi and proposal of a novel bacterial phylum Caldithrichaeota.</title>
        <authorList>
            <person name="Kublanov I."/>
            <person name="Sigalova O."/>
            <person name="Gavrilov S."/>
            <person name="Lebedinsky A."/>
            <person name="Ivanova N."/>
            <person name="Daum C."/>
            <person name="Reddy T."/>
            <person name="Klenk H.P."/>
            <person name="Goker M."/>
            <person name="Reva O."/>
            <person name="Miroshnichenko M."/>
            <person name="Kyprides N."/>
            <person name="Woyke T."/>
            <person name="Gelfand M."/>
        </authorList>
    </citation>
    <scope>NUCLEOTIDE SEQUENCE [LARGE SCALE GENOMIC DNA]</scope>
    <source>
        <strain evidence="7 8">LF13</strain>
    </source>
</reference>
<feature type="active site" description="Nucleophile" evidence="5">
    <location>
        <position position="78"/>
    </location>
</feature>
<dbReference type="PANTHER" id="PTHR10963:SF55">
    <property type="entry name" value="GLYCOSIDE HYDROLASE FAMILY 16 PROTEIN"/>
    <property type="match status" value="1"/>
</dbReference>
<dbReference type="InterPro" id="IPR013320">
    <property type="entry name" value="ConA-like_dom_sf"/>
</dbReference>
<feature type="active site" description="Proton donor" evidence="5">
    <location>
        <position position="82"/>
    </location>
</feature>
<dbReference type="Gene3D" id="2.60.40.1220">
    <property type="match status" value="1"/>
</dbReference>
<dbReference type="InterPro" id="IPR026444">
    <property type="entry name" value="Secre_tail"/>
</dbReference>
<evidence type="ECO:0000256" key="3">
    <source>
        <dbReference type="ARBA" id="ARBA00022801"/>
    </source>
</evidence>
<gene>
    <name evidence="7" type="ORF">Cabys_2116</name>
</gene>
<dbReference type="SUPFAM" id="SSF49899">
    <property type="entry name" value="Concanavalin A-like lectins/glucanases"/>
    <property type="match status" value="1"/>
</dbReference>
<evidence type="ECO:0000256" key="5">
    <source>
        <dbReference type="PIRSR" id="PIRSR608264-1"/>
    </source>
</evidence>
<dbReference type="InterPro" id="IPR014755">
    <property type="entry name" value="Cu-Rt/internalin_Ig-like"/>
</dbReference>
<evidence type="ECO:0000256" key="2">
    <source>
        <dbReference type="ARBA" id="ARBA00022729"/>
    </source>
</evidence>
<dbReference type="AlphaFoldDB" id="A0A1J1C9B6"/>
<dbReference type="NCBIfam" id="TIGR04183">
    <property type="entry name" value="Por_Secre_tail"/>
    <property type="match status" value="1"/>
</dbReference>
<dbReference type="InterPro" id="IPR021720">
    <property type="entry name" value="Malectin_dom"/>
</dbReference>
<dbReference type="EMBL" id="CP018099">
    <property type="protein sequence ID" value="APF18865.1"/>
    <property type="molecule type" value="Genomic_DNA"/>
</dbReference>